<organism evidence="1 2">
    <name type="scientific">Klebsiella pneumoniae</name>
    <dbReference type="NCBI Taxonomy" id="573"/>
    <lineage>
        <taxon>Bacteria</taxon>
        <taxon>Pseudomonadati</taxon>
        <taxon>Pseudomonadota</taxon>
        <taxon>Gammaproteobacteria</taxon>
        <taxon>Enterobacterales</taxon>
        <taxon>Enterobacteriaceae</taxon>
        <taxon>Klebsiella/Raoultella group</taxon>
        <taxon>Klebsiella</taxon>
        <taxon>Klebsiella pneumoniae complex</taxon>
    </lineage>
</organism>
<gene>
    <name evidence="1" type="ORF">NCTC9645_04483</name>
</gene>
<proteinExistence type="predicted"/>
<dbReference type="AlphaFoldDB" id="A0A2X3I1G7"/>
<accession>A0A2X3I1G7</accession>
<dbReference type="Proteomes" id="UP000250675">
    <property type="component" value="Unassembled WGS sequence"/>
</dbReference>
<sequence>MVTLKMAIIFLMEKSEPFQLNMDNYVTYSVVLFPSFQ</sequence>
<evidence type="ECO:0000313" key="1">
    <source>
        <dbReference type="EMBL" id="SQC86398.1"/>
    </source>
</evidence>
<name>A0A2X3I1G7_KLEPN</name>
<reference evidence="1 2" key="1">
    <citation type="submission" date="2018-06" db="EMBL/GenBank/DDBJ databases">
        <authorList>
            <consortium name="Pathogen Informatics"/>
            <person name="Doyle S."/>
        </authorList>
    </citation>
    <scope>NUCLEOTIDE SEQUENCE [LARGE SCALE GENOMIC DNA]</scope>
    <source>
        <strain evidence="1 2">NCTC9645</strain>
    </source>
</reference>
<dbReference type="EMBL" id="UASO01000006">
    <property type="protein sequence ID" value="SQC86398.1"/>
    <property type="molecule type" value="Genomic_DNA"/>
</dbReference>
<protein>
    <submittedName>
        <fullName evidence="1">Uncharacterized protein</fullName>
    </submittedName>
</protein>
<evidence type="ECO:0000313" key="2">
    <source>
        <dbReference type="Proteomes" id="UP000250675"/>
    </source>
</evidence>